<evidence type="ECO:0000256" key="9">
    <source>
        <dbReference type="SAM" id="Phobius"/>
    </source>
</evidence>
<keyword evidence="6 9" id="KW-0472">Membrane</keyword>
<dbReference type="PANTHER" id="PTHR31759">
    <property type="entry name" value="COILED-COIL DOMAIN-CONTAINING PROTEIN 167"/>
    <property type="match status" value="1"/>
</dbReference>
<dbReference type="OrthoDB" id="6435278at2759"/>
<evidence type="ECO:0000313" key="10">
    <source>
        <dbReference type="Ensembl" id="ENSACAP00000027078.1"/>
    </source>
</evidence>
<dbReference type="PANTHER" id="PTHR31759:SF1">
    <property type="entry name" value="COILED-COIL DOMAIN-CONTAINING PROTEIN 167"/>
    <property type="match status" value="1"/>
</dbReference>
<dbReference type="Ensembl" id="ENSACAT00000038799.1">
    <property type="protein sequence ID" value="ENSACAP00000027078.1"/>
    <property type="gene ID" value="ENSACAG00000041731.1"/>
</dbReference>
<evidence type="ECO:0000256" key="7">
    <source>
        <dbReference type="SAM" id="Coils"/>
    </source>
</evidence>
<proteinExistence type="predicted"/>
<evidence type="ECO:0000313" key="11">
    <source>
        <dbReference type="Proteomes" id="UP000001646"/>
    </source>
</evidence>
<keyword evidence="3 9" id="KW-0812">Transmembrane</keyword>
<evidence type="ECO:0000256" key="3">
    <source>
        <dbReference type="ARBA" id="ARBA00022692"/>
    </source>
</evidence>
<dbReference type="Proteomes" id="UP000001646">
    <property type="component" value="Chromosome 1"/>
</dbReference>
<evidence type="ECO:0000256" key="1">
    <source>
        <dbReference type="ARBA" id="ARBA00004167"/>
    </source>
</evidence>
<dbReference type="GeneID" id="100567503"/>
<reference evidence="10 11" key="1">
    <citation type="submission" date="2009-12" db="EMBL/GenBank/DDBJ databases">
        <title>The Genome Sequence of Anolis carolinensis (Green Anole Lizard).</title>
        <authorList>
            <consortium name="The Genome Sequencing Platform"/>
            <person name="Di Palma F."/>
            <person name="Alfoldi J."/>
            <person name="Heiman D."/>
            <person name="Young S."/>
            <person name="Grabherr M."/>
            <person name="Johnson J."/>
            <person name="Lander E.S."/>
            <person name="Lindblad-Toh K."/>
        </authorList>
    </citation>
    <scope>NUCLEOTIDE SEQUENCE [LARGE SCALE GENOMIC DNA]</scope>
    <source>
        <strain evidence="10 11">JBL SC #1</strain>
    </source>
</reference>
<evidence type="ECO:0000256" key="2">
    <source>
        <dbReference type="ARBA" id="ARBA00022350"/>
    </source>
</evidence>
<dbReference type="InParanoid" id="A0A803SVT8"/>
<sequence>MRGREAEKRARMSPFVQRGGRKMSEKQQQDGGSVARQVENLEDKLMQCREDLEEVDFKLRREEMTPERRESLEKEKSLLTSKAEAYEKELKALRQENRKIVALSAAIVLLVVVIYTCWTM</sequence>
<evidence type="ECO:0000256" key="8">
    <source>
        <dbReference type="SAM" id="MobiDB-lite"/>
    </source>
</evidence>
<dbReference type="InterPro" id="IPR028194">
    <property type="entry name" value="CC167"/>
</dbReference>
<evidence type="ECO:0000256" key="5">
    <source>
        <dbReference type="ARBA" id="ARBA00023054"/>
    </source>
</evidence>
<dbReference type="RefSeq" id="XP_003215949.2">
    <property type="nucleotide sequence ID" value="XM_003215901.4"/>
</dbReference>
<comment type="subcellular location">
    <subcellularLocation>
        <location evidence="1">Membrane</location>
        <topology evidence="1">Single-pass membrane protein</topology>
    </subcellularLocation>
</comment>
<feature type="compositionally biased region" description="Basic and acidic residues" evidence="8">
    <location>
        <begin position="1"/>
        <end position="10"/>
    </location>
</feature>
<evidence type="ECO:0000256" key="4">
    <source>
        <dbReference type="ARBA" id="ARBA00022989"/>
    </source>
</evidence>
<feature type="coiled-coil region" evidence="7">
    <location>
        <begin position="38"/>
        <end position="103"/>
    </location>
</feature>
<accession>A0A803SVT8</accession>
<keyword evidence="11" id="KW-1185">Reference proteome</keyword>
<feature type="region of interest" description="Disordered" evidence="8">
    <location>
        <begin position="1"/>
        <end position="35"/>
    </location>
</feature>
<gene>
    <name evidence="10" type="primary">CCDC167</name>
</gene>
<name>A0A803SVT8_ANOCA</name>
<dbReference type="GeneTree" id="ENSGT00390000010210"/>
<reference evidence="10" key="3">
    <citation type="submission" date="2025-09" db="UniProtKB">
        <authorList>
            <consortium name="Ensembl"/>
        </authorList>
    </citation>
    <scope>IDENTIFICATION</scope>
</reference>
<dbReference type="AlphaFoldDB" id="A0A803SVT8"/>
<protein>
    <recommendedName>
        <fullName evidence="2">Coiled-coil domain-containing protein 167</fullName>
    </recommendedName>
</protein>
<keyword evidence="4 9" id="KW-1133">Transmembrane helix</keyword>
<dbReference type="CTD" id="154467"/>
<evidence type="ECO:0000256" key="6">
    <source>
        <dbReference type="ARBA" id="ARBA00023136"/>
    </source>
</evidence>
<organism evidence="10 11">
    <name type="scientific">Anolis carolinensis</name>
    <name type="common">Green anole</name>
    <name type="synonym">American chameleon</name>
    <dbReference type="NCBI Taxonomy" id="28377"/>
    <lineage>
        <taxon>Eukaryota</taxon>
        <taxon>Metazoa</taxon>
        <taxon>Chordata</taxon>
        <taxon>Craniata</taxon>
        <taxon>Vertebrata</taxon>
        <taxon>Euteleostomi</taxon>
        <taxon>Lepidosauria</taxon>
        <taxon>Squamata</taxon>
        <taxon>Bifurcata</taxon>
        <taxon>Unidentata</taxon>
        <taxon>Episquamata</taxon>
        <taxon>Toxicofera</taxon>
        <taxon>Iguania</taxon>
        <taxon>Dactyloidae</taxon>
        <taxon>Anolis</taxon>
    </lineage>
</organism>
<keyword evidence="5 7" id="KW-0175">Coiled coil</keyword>
<dbReference type="Pfam" id="PF15188">
    <property type="entry name" value="CCDC-167"/>
    <property type="match status" value="1"/>
</dbReference>
<feature type="transmembrane region" description="Helical" evidence="9">
    <location>
        <begin position="100"/>
        <end position="118"/>
    </location>
</feature>
<dbReference type="GO" id="GO:0016020">
    <property type="term" value="C:membrane"/>
    <property type="evidence" value="ECO:0007669"/>
    <property type="project" value="UniProtKB-SubCell"/>
</dbReference>
<dbReference type="KEGG" id="acs:100567503"/>
<reference evidence="10" key="2">
    <citation type="submission" date="2025-08" db="UniProtKB">
        <authorList>
            <consortium name="Ensembl"/>
        </authorList>
    </citation>
    <scope>IDENTIFICATION</scope>
</reference>